<name>A0A5C4T8X1_9BACL</name>
<accession>A0A5C4T8X1</accession>
<proteinExistence type="predicted"/>
<dbReference type="Gene3D" id="3.40.630.30">
    <property type="match status" value="1"/>
</dbReference>
<evidence type="ECO:0000313" key="3">
    <source>
        <dbReference type="EMBL" id="TNJ65471.1"/>
    </source>
</evidence>
<dbReference type="CDD" id="cd04301">
    <property type="entry name" value="NAT_SF"/>
    <property type="match status" value="1"/>
</dbReference>
<keyword evidence="1 3" id="KW-0808">Transferase</keyword>
<dbReference type="PANTHER" id="PTHR13947:SF37">
    <property type="entry name" value="LD18367P"/>
    <property type="match status" value="1"/>
</dbReference>
<evidence type="ECO:0000313" key="4">
    <source>
        <dbReference type="Proteomes" id="UP000307943"/>
    </source>
</evidence>
<dbReference type="SUPFAM" id="SSF55729">
    <property type="entry name" value="Acyl-CoA N-acyltransferases (Nat)"/>
    <property type="match status" value="1"/>
</dbReference>
<dbReference type="RefSeq" id="WP_139602968.1">
    <property type="nucleotide sequence ID" value="NZ_VDCQ01000018.1"/>
</dbReference>
<dbReference type="OrthoDB" id="2665328at2"/>
<protein>
    <submittedName>
        <fullName evidence="3">GNAT family N-acetyltransferase</fullName>
    </submittedName>
</protein>
<dbReference type="EMBL" id="VDCQ01000018">
    <property type="protein sequence ID" value="TNJ65471.1"/>
    <property type="molecule type" value="Genomic_DNA"/>
</dbReference>
<dbReference type="Proteomes" id="UP000307943">
    <property type="component" value="Unassembled WGS sequence"/>
</dbReference>
<evidence type="ECO:0000259" key="2">
    <source>
        <dbReference type="PROSITE" id="PS51186"/>
    </source>
</evidence>
<keyword evidence="4" id="KW-1185">Reference proteome</keyword>
<dbReference type="InterPro" id="IPR050769">
    <property type="entry name" value="NAT_camello-type"/>
</dbReference>
<gene>
    <name evidence="3" type="ORF">FE784_14725</name>
</gene>
<sequence>MAEEKQAGGFKIEQVREDTRDEAAQLILEGLKEHFGFLDTALNPDLRDIMDSYVSAGHIFLVGVLDGRVVCSGALREVDGHTGRIVRMSVRKAFRRNGYASLLLATLERMALQRGYSTVMLKTIHHWSDAVGFYERMGYARSGLEGESVTMAKRLSADKSSIAVRGKLI</sequence>
<dbReference type="Pfam" id="PF00583">
    <property type="entry name" value="Acetyltransf_1"/>
    <property type="match status" value="1"/>
</dbReference>
<dbReference type="GO" id="GO:0008080">
    <property type="term" value="F:N-acetyltransferase activity"/>
    <property type="evidence" value="ECO:0007669"/>
    <property type="project" value="InterPro"/>
</dbReference>
<dbReference type="PROSITE" id="PS51186">
    <property type="entry name" value="GNAT"/>
    <property type="match status" value="1"/>
</dbReference>
<comment type="caution">
    <text evidence="3">The sequence shown here is derived from an EMBL/GenBank/DDBJ whole genome shotgun (WGS) entry which is preliminary data.</text>
</comment>
<dbReference type="PANTHER" id="PTHR13947">
    <property type="entry name" value="GNAT FAMILY N-ACETYLTRANSFERASE"/>
    <property type="match status" value="1"/>
</dbReference>
<dbReference type="InterPro" id="IPR000182">
    <property type="entry name" value="GNAT_dom"/>
</dbReference>
<reference evidence="3 4" key="1">
    <citation type="submission" date="2019-05" db="EMBL/GenBank/DDBJ databases">
        <title>We sequenced the genome of Paenibacillus hemerocallicola KCTC 33185 for further insight into its adaptation and study the phylogeny of Paenibacillus.</title>
        <authorList>
            <person name="Narsing Rao M.P."/>
        </authorList>
    </citation>
    <scope>NUCLEOTIDE SEQUENCE [LARGE SCALE GENOMIC DNA]</scope>
    <source>
        <strain evidence="3 4">KCTC 33185</strain>
    </source>
</reference>
<dbReference type="InterPro" id="IPR016181">
    <property type="entry name" value="Acyl_CoA_acyltransferase"/>
</dbReference>
<evidence type="ECO:0000256" key="1">
    <source>
        <dbReference type="ARBA" id="ARBA00022679"/>
    </source>
</evidence>
<organism evidence="3 4">
    <name type="scientific">Paenibacillus hemerocallicola</name>
    <dbReference type="NCBI Taxonomy" id="1172614"/>
    <lineage>
        <taxon>Bacteria</taxon>
        <taxon>Bacillati</taxon>
        <taxon>Bacillota</taxon>
        <taxon>Bacilli</taxon>
        <taxon>Bacillales</taxon>
        <taxon>Paenibacillaceae</taxon>
        <taxon>Paenibacillus</taxon>
    </lineage>
</organism>
<dbReference type="AlphaFoldDB" id="A0A5C4T8X1"/>
<feature type="domain" description="N-acetyltransferase" evidence="2">
    <location>
        <begin position="13"/>
        <end position="156"/>
    </location>
</feature>